<sequence>MTDSPTRMADHWWWRPGWAPGTRWYTWHLVFDGADDVHRLAADYRHALAEVPGLTLVPDRWLHLTMQGLGSTAEVSETAARAIADAAAHHLAKIPPFDLALGPAIVTPEALLLTVDPAEPVHAVRSAIRVAIADVWPKVPESADGFRPHVSVAYSSADGPARPAADALAHVTTYPATARIAAAELIILNRDRQMYEWETAARVPLG</sequence>
<dbReference type="Gene3D" id="3.90.1140.10">
    <property type="entry name" value="Cyclic phosphodiesterase"/>
    <property type="match status" value="1"/>
</dbReference>
<name>A0A8H9I1C4_KITAU</name>
<organism evidence="1 2">
    <name type="scientific">Kitasatospora aureofaciens</name>
    <name type="common">Streptomyces aureofaciens</name>
    <dbReference type="NCBI Taxonomy" id="1894"/>
    <lineage>
        <taxon>Bacteria</taxon>
        <taxon>Bacillati</taxon>
        <taxon>Actinomycetota</taxon>
        <taxon>Actinomycetes</taxon>
        <taxon>Kitasatosporales</taxon>
        <taxon>Streptomycetaceae</taxon>
        <taxon>Kitasatospora</taxon>
    </lineage>
</organism>
<gene>
    <name evidence="1" type="ORF">GCM10010502_67900</name>
</gene>
<evidence type="ECO:0008006" key="3">
    <source>
        <dbReference type="Google" id="ProtNLM"/>
    </source>
</evidence>
<proteinExistence type="predicted"/>
<accession>A0A8H9I1C4</accession>
<dbReference type="AlphaFoldDB" id="A0A8H9I1C4"/>
<dbReference type="Pfam" id="PF13563">
    <property type="entry name" value="2_5_RNA_ligase2"/>
    <property type="match status" value="1"/>
</dbReference>
<protein>
    <recommendedName>
        <fullName evidence="3">2'-5' RNA ligase family protein</fullName>
    </recommendedName>
</protein>
<dbReference type="InterPro" id="IPR009097">
    <property type="entry name" value="Cyclic_Pdiesterase"/>
</dbReference>
<dbReference type="EMBL" id="BMUB01000031">
    <property type="protein sequence ID" value="GGV03640.1"/>
    <property type="molecule type" value="Genomic_DNA"/>
</dbReference>
<evidence type="ECO:0000313" key="1">
    <source>
        <dbReference type="EMBL" id="GGV03640.1"/>
    </source>
</evidence>
<dbReference type="SUPFAM" id="SSF55144">
    <property type="entry name" value="LigT-like"/>
    <property type="match status" value="1"/>
</dbReference>
<reference evidence="1 2" key="1">
    <citation type="journal article" date="2014" name="Int. J. Syst. Evol. Microbiol.">
        <title>Complete genome sequence of Corynebacterium casei LMG S-19264T (=DSM 44701T), isolated from a smear-ripened cheese.</title>
        <authorList>
            <consortium name="US DOE Joint Genome Institute (JGI-PGF)"/>
            <person name="Walter F."/>
            <person name="Albersmeier A."/>
            <person name="Kalinowski J."/>
            <person name="Ruckert C."/>
        </authorList>
    </citation>
    <scope>NUCLEOTIDE SEQUENCE [LARGE SCALE GENOMIC DNA]</scope>
    <source>
        <strain evidence="1 2">JCM 4434</strain>
    </source>
</reference>
<comment type="caution">
    <text evidence="1">The sequence shown here is derived from an EMBL/GenBank/DDBJ whole genome shotgun (WGS) entry which is preliminary data.</text>
</comment>
<dbReference type="Proteomes" id="UP000610124">
    <property type="component" value="Unassembled WGS sequence"/>
</dbReference>
<evidence type="ECO:0000313" key="2">
    <source>
        <dbReference type="Proteomes" id="UP000610124"/>
    </source>
</evidence>